<dbReference type="Proteomes" id="UP001159363">
    <property type="component" value="Chromosome 2"/>
</dbReference>
<feature type="compositionally biased region" description="Low complexity" evidence="1">
    <location>
        <begin position="39"/>
        <end position="49"/>
    </location>
</feature>
<feature type="region of interest" description="Disordered" evidence="1">
    <location>
        <begin position="269"/>
        <end position="363"/>
    </location>
</feature>
<feature type="compositionally biased region" description="Basic and acidic residues" evidence="1">
    <location>
        <begin position="307"/>
        <end position="331"/>
    </location>
</feature>
<gene>
    <name evidence="2" type="ORF">PR048_007093</name>
</gene>
<reference evidence="2 3" key="1">
    <citation type="submission" date="2023-02" db="EMBL/GenBank/DDBJ databases">
        <title>LHISI_Scaffold_Assembly.</title>
        <authorList>
            <person name="Stuart O.P."/>
            <person name="Cleave R."/>
            <person name="Magrath M.J.L."/>
            <person name="Mikheyev A.S."/>
        </authorList>
    </citation>
    <scope>NUCLEOTIDE SEQUENCE [LARGE SCALE GENOMIC DNA]</scope>
    <source>
        <strain evidence="2">Daus_M_001</strain>
        <tissue evidence="2">Leg muscle</tissue>
    </source>
</reference>
<dbReference type="EMBL" id="JARBHB010000002">
    <property type="protein sequence ID" value="KAJ8894439.1"/>
    <property type="molecule type" value="Genomic_DNA"/>
</dbReference>
<evidence type="ECO:0000256" key="1">
    <source>
        <dbReference type="SAM" id="MobiDB-lite"/>
    </source>
</evidence>
<accession>A0ABQ9ICN6</accession>
<name>A0ABQ9ICN6_9NEOP</name>
<organism evidence="2 3">
    <name type="scientific">Dryococelus australis</name>
    <dbReference type="NCBI Taxonomy" id="614101"/>
    <lineage>
        <taxon>Eukaryota</taxon>
        <taxon>Metazoa</taxon>
        <taxon>Ecdysozoa</taxon>
        <taxon>Arthropoda</taxon>
        <taxon>Hexapoda</taxon>
        <taxon>Insecta</taxon>
        <taxon>Pterygota</taxon>
        <taxon>Neoptera</taxon>
        <taxon>Polyneoptera</taxon>
        <taxon>Phasmatodea</taxon>
        <taxon>Verophasmatodea</taxon>
        <taxon>Anareolatae</taxon>
        <taxon>Phasmatidae</taxon>
        <taxon>Eurycanthinae</taxon>
        <taxon>Dryococelus</taxon>
    </lineage>
</organism>
<proteinExistence type="predicted"/>
<sequence>MCVLFIGQYTKRTLKRNVYFEYSATHFKRQVDGRLKLDSQPSVSSVSRPPSKRGVDAGAGAETLVDCGQEWNASTPVRARGHRAEGGGRATWARQLRLLQDTRQVRRRGSLLLFVYRSGSSVVTTIVAPWSIGEIEMKCDGMVALGARGKFVTFYSGDSLLPTRTVTNRDPQTTCSHGRHATTFYTTARGISYVDQTAFTPACSETLKRMALGDAGQTPRHFAARATQRRLTDAQALRQIFSVVRRSEERILQYSRGAGYRHLTQMATGEASKHLQDPHPAICPATQDTLSPAPTLLPEPELSSVSAERREAGRSEESTDQRRNVRAEDPRGNTPTSGIVRRDSHVRKSGVAPAGNSTRVALGRLGGGGGVTAGMGHHDYSNPPFLKPLVKAKPLRCMESGGGE</sequence>
<feature type="region of interest" description="Disordered" evidence="1">
    <location>
        <begin position="38"/>
        <end position="58"/>
    </location>
</feature>
<protein>
    <submittedName>
        <fullName evidence="2">Uncharacterized protein</fullName>
    </submittedName>
</protein>
<evidence type="ECO:0000313" key="2">
    <source>
        <dbReference type="EMBL" id="KAJ8894439.1"/>
    </source>
</evidence>
<keyword evidence="3" id="KW-1185">Reference proteome</keyword>
<comment type="caution">
    <text evidence="2">The sequence shown here is derived from an EMBL/GenBank/DDBJ whole genome shotgun (WGS) entry which is preliminary data.</text>
</comment>
<evidence type="ECO:0000313" key="3">
    <source>
        <dbReference type="Proteomes" id="UP001159363"/>
    </source>
</evidence>